<dbReference type="PRINTS" id="PR00465">
    <property type="entry name" value="EP450IV"/>
</dbReference>
<evidence type="ECO:0000256" key="12">
    <source>
        <dbReference type="ARBA" id="ARBA00023136"/>
    </source>
</evidence>
<evidence type="ECO:0000256" key="1">
    <source>
        <dbReference type="ARBA" id="ARBA00001971"/>
    </source>
</evidence>
<dbReference type="InterPro" id="IPR001128">
    <property type="entry name" value="Cyt_P450"/>
</dbReference>
<dbReference type="EMBL" id="LATX01002493">
    <property type="protein sequence ID" value="KTB28216.1"/>
    <property type="molecule type" value="Genomic_DNA"/>
</dbReference>
<evidence type="ECO:0000256" key="15">
    <source>
        <dbReference type="SAM" id="SignalP"/>
    </source>
</evidence>
<evidence type="ECO:0000256" key="7">
    <source>
        <dbReference type="ARBA" id="ARBA00022723"/>
    </source>
</evidence>
<dbReference type="GO" id="GO:0020037">
    <property type="term" value="F:heme binding"/>
    <property type="evidence" value="ECO:0007669"/>
    <property type="project" value="InterPro"/>
</dbReference>
<dbReference type="SUPFAM" id="SSF48264">
    <property type="entry name" value="Cytochrome P450"/>
    <property type="match status" value="1"/>
</dbReference>
<dbReference type="PROSITE" id="PS00086">
    <property type="entry name" value="CYTOCHROME_P450"/>
    <property type="match status" value="1"/>
</dbReference>
<dbReference type="GO" id="GO:0004497">
    <property type="term" value="F:monooxygenase activity"/>
    <property type="evidence" value="ECO:0007669"/>
    <property type="project" value="UniProtKB-KW"/>
</dbReference>
<dbReference type="Pfam" id="PF00067">
    <property type="entry name" value="p450"/>
    <property type="match status" value="1"/>
</dbReference>
<keyword evidence="6" id="KW-0812">Transmembrane</keyword>
<evidence type="ECO:0000313" key="17">
    <source>
        <dbReference type="Proteomes" id="UP000054988"/>
    </source>
</evidence>
<dbReference type="PANTHER" id="PTHR24305">
    <property type="entry name" value="CYTOCHROME P450"/>
    <property type="match status" value="1"/>
</dbReference>
<dbReference type="InterPro" id="IPR002403">
    <property type="entry name" value="Cyt_P450_E_grp-IV"/>
</dbReference>
<dbReference type="PRINTS" id="PR00385">
    <property type="entry name" value="P450"/>
</dbReference>
<keyword evidence="10 13" id="KW-0408">Iron</keyword>
<evidence type="ECO:0000256" key="14">
    <source>
        <dbReference type="RuleBase" id="RU000461"/>
    </source>
</evidence>
<keyword evidence="11 14" id="KW-0503">Monooxygenase</keyword>
<evidence type="ECO:0008006" key="18">
    <source>
        <dbReference type="Google" id="ProtNLM"/>
    </source>
</evidence>
<keyword evidence="9 14" id="KW-0560">Oxidoreductase</keyword>
<dbReference type="PANTHER" id="PTHR24305:SF166">
    <property type="entry name" value="CYTOCHROME P450 12A4, MITOCHONDRIAL-RELATED"/>
    <property type="match status" value="1"/>
</dbReference>
<feature type="chain" id="PRO_5006901173" description="Benzoate 4-monooxygenase cytochrome p450" evidence="15">
    <location>
        <begin position="26"/>
        <end position="504"/>
    </location>
</feature>
<evidence type="ECO:0000256" key="3">
    <source>
        <dbReference type="ARBA" id="ARBA00004721"/>
    </source>
</evidence>
<comment type="subcellular location">
    <subcellularLocation>
        <location evidence="2">Membrane</location>
    </subcellularLocation>
</comment>
<evidence type="ECO:0000256" key="4">
    <source>
        <dbReference type="ARBA" id="ARBA00010617"/>
    </source>
</evidence>
<evidence type="ECO:0000256" key="9">
    <source>
        <dbReference type="ARBA" id="ARBA00023002"/>
    </source>
</evidence>
<dbReference type="GO" id="GO:0016705">
    <property type="term" value="F:oxidoreductase activity, acting on paired donors, with incorporation or reduction of molecular oxygen"/>
    <property type="evidence" value="ECO:0007669"/>
    <property type="project" value="InterPro"/>
</dbReference>
<evidence type="ECO:0000256" key="10">
    <source>
        <dbReference type="ARBA" id="ARBA00023004"/>
    </source>
</evidence>
<feature type="signal peptide" evidence="15">
    <location>
        <begin position="1"/>
        <end position="25"/>
    </location>
</feature>
<keyword evidence="12" id="KW-0472">Membrane</keyword>
<dbReference type="GO" id="GO:0005506">
    <property type="term" value="F:iron ion binding"/>
    <property type="evidence" value="ECO:0007669"/>
    <property type="project" value="InterPro"/>
</dbReference>
<name>A0A0W0EVW3_MONRR</name>
<dbReference type="AlphaFoldDB" id="A0A0W0EVW3"/>
<evidence type="ECO:0000256" key="13">
    <source>
        <dbReference type="PIRSR" id="PIRSR602403-1"/>
    </source>
</evidence>
<evidence type="ECO:0000256" key="8">
    <source>
        <dbReference type="ARBA" id="ARBA00022989"/>
    </source>
</evidence>
<dbReference type="InterPro" id="IPR036396">
    <property type="entry name" value="Cyt_P450_sf"/>
</dbReference>
<keyword evidence="15" id="KW-0732">Signal</keyword>
<dbReference type="InterPro" id="IPR050121">
    <property type="entry name" value="Cytochrome_P450_monoxygenase"/>
</dbReference>
<protein>
    <recommendedName>
        <fullName evidence="18">Benzoate 4-monooxygenase cytochrome p450</fullName>
    </recommendedName>
</protein>
<reference evidence="16 17" key="1">
    <citation type="submission" date="2015-12" db="EMBL/GenBank/DDBJ databases">
        <title>Draft genome sequence of Moniliophthora roreri, the causal agent of frosty pod rot of cacao.</title>
        <authorList>
            <person name="Aime M.C."/>
            <person name="Diaz-Valderrama J.R."/>
            <person name="Kijpornyongpan T."/>
            <person name="Phillips-Mora W."/>
        </authorList>
    </citation>
    <scope>NUCLEOTIDE SEQUENCE [LARGE SCALE GENOMIC DNA]</scope>
    <source>
        <strain evidence="16 17">MCA 2952</strain>
    </source>
</reference>
<keyword evidence="8" id="KW-1133">Transmembrane helix</keyword>
<proteinExistence type="inferred from homology"/>
<evidence type="ECO:0000256" key="6">
    <source>
        <dbReference type="ARBA" id="ARBA00022692"/>
    </source>
</evidence>
<dbReference type="GO" id="GO:0016020">
    <property type="term" value="C:membrane"/>
    <property type="evidence" value="ECO:0007669"/>
    <property type="project" value="UniProtKB-SubCell"/>
</dbReference>
<evidence type="ECO:0000313" key="16">
    <source>
        <dbReference type="EMBL" id="KTB28216.1"/>
    </source>
</evidence>
<keyword evidence="7 13" id="KW-0479">Metal-binding</keyword>
<comment type="caution">
    <text evidence="16">The sequence shown here is derived from an EMBL/GenBank/DDBJ whole genome shotgun (WGS) entry which is preliminary data.</text>
</comment>
<keyword evidence="5 13" id="KW-0349">Heme</keyword>
<dbReference type="InterPro" id="IPR017972">
    <property type="entry name" value="Cyt_P450_CS"/>
</dbReference>
<feature type="binding site" description="axial binding residue" evidence="13">
    <location>
        <position position="448"/>
    </location>
    <ligand>
        <name>heme</name>
        <dbReference type="ChEBI" id="CHEBI:30413"/>
    </ligand>
    <ligandPart>
        <name>Fe</name>
        <dbReference type="ChEBI" id="CHEBI:18248"/>
    </ligandPart>
</feature>
<dbReference type="Gene3D" id="1.10.630.10">
    <property type="entry name" value="Cytochrome P450"/>
    <property type="match status" value="1"/>
</dbReference>
<evidence type="ECO:0000256" key="11">
    <source>
        <dbReference type="ARBA" id="ARBA00023033"/>
    </source>
</evidence>
<dbReference type="CDD" id="cd11062">
    <property type="entry name" value="CYP58-like"/>
    <property type="match status" value="1"/>
</dbReference>
<evidence type="ECO:0000256" key="2">
    <source>
        <dbReference type="ARBA" id="ARBA00004370"/>
    </source>
</evidence>
<comment type="cofactor">
    <cofactor evidence="1 13">
        <name>heme</name>
        <dbReference type="ChEBI" id="CHEBI:30413"/>
    </cofactor>
</comment>
<sequence length="504" mass="56373">MGPSQAYVLAALAFATLLVTKLLRPDPLNRFPGPVLAKWTWLYRAYYDIVVGGGWLSHLQTLHETYGPIVRVGSNELHFTDPAAYADIYSSSHKMAKDADFYGDTFQFGLPPNVFSVTDPKAHSEIKSLLSSYFSRKGVLKLESVIQERIDKLISQLVKNHKNSPTNMNHAFRSVTLDVITMYTLRTILDTTSFPSFEHPAILAIENAIAMAWVFRHLKTLGKVAQKLPQWLAVLVAPSSKPLFKMQEDLGELVDIALQDAHKYDADSEFDQNVFHTVINNSRVEGKLKNSNRVAKGYLVSEGINLRVAGSDTVGNACTTGARCLVRDDRVRAKLVEELEAAWPDKENPMPLERLEKLPYLTAVIKESLRLSHGVVSPMNRVVPDTGAVIAGQSVPSGTIVSIANPFVHMNADIFPDPTQFRPERWLEDKEHSLDKYLVSFGKGPRACLGINLAWSELSMIMGNVFRKLEFKSDSDLWSEVRFEERLVPLYKGDVLSATVSERE</sequence>
<accession>A0A0W0EVW3</accession>
<dbReference type="Proteomes" id="UP000054988">
    <property type="component" value="Unassembled WGS sequence"/>
</dbReference>
<comment type="similarity">
    <text evidence="4 14">Belongs to the cytochrome P450 family.</text>
</comment>
<gene>
    <name evidence="16" type="ORF">WG66_19193</name>
</gene>
<evidence type="ECO:0000256" key="5">
    <source>
        <dbReference type="ARBA" id="ARBA00022617"/>
    </source>
</evidence>
<organism evidence="16 17">
    <name type="scientific">Moniliophthora roreri</name>
    <name type="common">Frosty pod rot fungus</name>
    <name type="synonym">Monilia roreri</name>
    <dbReference type="NCBI Taxonomy" id="221103"/>
    <lineage>
        <taxon>Eukaryota</taxon>
        <taxon>Fungi</taxon>
        <taxon>Dikarya</taxon>
        <taxon>Basidiomycota</taxon>
        <taxon>Agaricomycotina</taxon>
        <taxon>Agaricomycetes</taxon>
        <taxon>Agaricomycetidae</taxon>
        <taxon>Agaricales</taxon>
        <taxon>Marasmiineae</taxon>
        <taxon>Marasmiaceae</taxon>
        <taxon>Moniliophthora</taxon>
    </lineage>
</organism>
<dbReference type="eggNOG" id="KOG0159">
    <property type="taxonomic scope" value="Eukaryota"/>
</dbReference>
<comment type="pathway">
    <text evidence="3">Secondary metabolite biosynthesis; terpenoid biosynthesis.</text>
</comment>